<name>A0A9D1IJQ9_9BACT</name>
<proteinExistence type="predicted"/>
<reference evidence="1" key="1">
    <citation type="submission" date="2020-10" db="EMBL/GenBank/DDBJ databases">
        <authorList>
            <person name="Gilroy R."/>
        </authorList>
    </citation>
    <scope>NUCLEOTIDE SEQUENCE</scope>
    <source>
        <strain evidence="1">17073</strain>
    </source>
</reference>
<evidence type="ECO:0000313" key="1">
    <source>
        <dbReference type="EMBL" id="HIU38328.1"/>
    </source>
</evidence>
<accession>A0A9D1IJQ9</accession>
<evidence type="ECO:0000313" key="2">
    <source>
        <dbReference type="Proteomes" id="UP000824076"/>
    </source>
</evidence>
<sequence>MNEAKLSQLYLHDTAFQNLMQKRIHNVLLIASPYDAFMMEEDGRVEEQLYLEYTALNLSSPPRVKRTSDYAGAYETLKSKQYDLIIAMPGIDIGETFREAKNIKQMYPEIPFVVLTPFSKEVSRRLANEDFSGVDYVFSWLGNVDLLLAIIKLMEDKMNSDNDILEVGIQTILLVEDSVRFYSSVLPYLYKFLLKQSLIFSTEALNEHEQMLRMRGRPKVILARTYEEAMTLYRKYQNKILGVVTDISFSRNGEKDKLAGVKLAKEIKAADP</sequence>
<dbReference type="EMBL" id="DVMS01000037">
    <property type="protein sequence ID" value="HIU38328.1"/>
    <property type="molecule type" value="Genomic_DNA"/>
</dbReference>
<comment type="caution">
    <text evidence="1">The sequence shown here is derived from an EMBL/GenBank/DDBJ whole genome shotgun (WGS) entry which is preliminary data.</text>
</comment>
<dbReference type="InterPro" id="IPR011006">
    <property type="entry name" value="CheY-like_superfamily"/>
</dbReference>
<gene>
    <name evidence="1" type="ORF">IAD18_01520</name>
</gene>
<dbReference type="AlphaFoldDB" id="A0A9D1IJQ9"/>
<protein>
    <submittedName>
        <fullName evidence="1">Phosphoenolpyruvate synthase</fullName>
    </submittedName>
</protein>
<organism evidence="1 2">
    <name type="scientific">Candidatus Limisoma intestinavium</name>
    <dbReference type="NCBI Taxonomy" id="2840856"/>
    <lineage>
        <taxon>Bacteria</taxon>
        <taxon>Pseudomonadati</taxon>
        <taxon>Bacteroidota</taxon>
        <taxon>Bacteroidia</taxon>
        <taxon>Bacteroidales</taxon>
        <taxon>Candidatus Limisoma</taxon>
    </lineage>
</organism>
<dbReference type="Gene3D" id="3.40.50.2300">
    <property type="match status" value="1"/>
</dbReference>
<dbReference type="SUPFAM" id="SSF52172">
    <property type="entry name" value="CheY-like"/>
    <property type="match status" value="1"/>
</dbReference>
<reference evidence="1" key="2">
    <citation type="journal article" date="2021" name="PeerJ">
        <title>Extensive microbial diversity within the chicken gut microbiome revealed by metagenomics and culture.</title>
        <authorList>
            <person name="Gilroy R."/>
            <person name="Ravi A."/>
            <person name="Getino M."/>
            <person name="Pursley I."/>
            <person name="Horton D.L."/>
            <person name="Alikhan N.F."/>
            <person name="Baker D."/>
            <person name="Gharbi K."/>
            <person name="Hall N."/>
            <person name="Watson M."/>
            <person name="Adriaenssens E.M."/>
            <person name="Foster-Nyarko E."/>
            <person name="Jarju S."/>
            <person name="Secka A."/>
            <person name="Antonio M."/>
            <person name="Oren A."/>
            <person name="Chaudhuri R.R."/>
            <person name="La Ragione R."/>
            <person name="Hildebrand F."/>
            <person name="Pallen M.J."/>
        </authorList>
    </citation>
    <scope>NUCLEOTIDE SEQUENCE</scope>
    <source>
        <strain evidence="1">17073</strain>
    </source>
</reference>
<feature type="non-terminal residue" evidence="1">
    <location>
        <position position="272"/>
    </location>
</feature>
<dbReference type="Proteomes" id="UP000824076">
    <property type="component" value="Unassembled WGS sequence"/>
</dbReference>